<evidence type="ECO:0000313" key="5">
    <source>
        <dbReference type="EMBL" id="RPJ66465.1"/>
    </source>
</evidence>
<dbReference type="AlphaFoldDB" id="A0A3N5YBP0"/>
<name>A0A3N5YBP0_9ALTE</name>
<dbReference type="InterPro" id="IPR001638">
    <property type="entry name" value="Solute-binding_3/MltF_N"/>
</dbReference>
<feature type="signal peptide" evidence="3">
    <location>
        <begin position="1"/>
        <end position="34"/>
    </location>
</feature>
<reference evidence="5 6" key="1">
    <citation type="submission" date="2018-11" db="EMBL/GenBank/DDBJ databases">
        <authorList>
            <person name="Ye M.-Q."/>
            <person name="Du Z.-J."/>
        </authorList>
    </citation>
    <scope>NUCLEOTIDE SEQUENCE [LARGE SCALE GENOMIC DNA]</scope>
    <source>
        <strain evidence="5 6">U0105</strain>
    </source>
</reference>
<evidence type="ECO:0000256" key="2">
    <source>
        <dbReference type="ARBA" id="ARBA00022729"/>
    </source>
</evidence>
<dbReference type="OrthoDB" id="8481721at2"/>
<dbReference type="Pfam" id="PF00497">
    <property type="entry name" value="SBP_bac_3"/>
    <property type="match status" value="1"/>
</dbReference>
<dbReference type="PANTHER" id="PTHR35936">
    <property type="entry name" value="MEMBRANE-BOUND LYTIC MUREIN TRANSGLYCOSYLASE F"/>
    <property type="match status" value="1"/>
</dbReference>
<keyword evidence="2 3" id="KW-0732">Signal</keyword>
<evidence type="ECO:0000256" key="1">
    <source>
        <dbReference type="ARBA" id="ARBA00010333"/>
    </source>
</evidence>
<dbReference type="Proteomes" id="UP000275281">
    <property type="component" value="Unassembled WGS sequence"/>
</dbReference>
<organism evidence="5 6">
    <name type="scientific">Alteromonas sediminis</name>
    <dbReference type="NCBI Taxonomy" id="2259342"/>
    <lineage>
        <taxon>Bacteria</taxon>
        <taxon>Pseudomonadati</taxon>
        <taxon>Pseudomonadota</taxon>
        <taxon>Gammaproteobacteria</taxon>
        <taxon>Alteromonadales</taxon>
        <taxon>Alteromonadaceae</taxon>
        <taxon>Alteromonas/Salinimonas group</taxon>
        <taxon>Alteromonas</taxon>
    </lineage>
</organism>
<sequence length="255" mass="29133">MLLAQGGAYMLSLRLRIMKCVVVCMCLHSPWLGASDTLPIPFYDNSRPPLIISTDKYSGIYAELFTAVLKQADIDFELFPVPAMRKRIMFENGEMALSCCSNPAWRNRQKELQVQLFSLPIYESTDHYIFNSNQIFNIAAPSDLKTRVVGTVRGFTYPDSEWFGTDIKVQTEEKLLELLHLGRVEVAIVNKEVAEYYINKNGWALTIGPEHDKHALHIRVHKQHAALLPSINQAITQTIRSGRRDQIIKRHLHPD</sequence>
<dbReference type="SUPFAM" id="SSF53850">
    <property type="entry name" value="Periplasmic binding protein-like II"/>
    <property type="match status" value="1"/>
</dbReference>
<proteinExistence type="inferred from homology"/>
<evidence type="ECO:0000313" key="6">
    <source>
        <dbReference type="Proteomes" id="UP000275281"/>
    </source>
</evidence>
<protein>
    <recommendedName>
        <fullName evidence="4">Solute-binding protein family 3/N-terminal domain-containing protein</fullName>
    </recommendedName>
</protein>
<dbReference type="Gene3D" id="3.40.190.10">
    <property type="entry name" value="Periplasmic binding protein-like II"/>
    <property type="match status" value="2"/>
</dbReference>
<gene>
    <name evidence="5" type="ORF">DRW07_10240</name>
</gene>
<evidence type="ECO:0000259" key="4">
    <source>
        <dbReference type="Pfam" id="PF00497"/>
    </source>
</evidence>
<comment type="caution">
    <text evidence="5">The sequence shown here is derived from an EMBL/GenBank/DDBJ whole genome shotgun (WGS) entry which is preliminary data.</text>
</comment>
<evidence type="ECO:0000256" key="3">
    <source>
        <dbReference type="SAM" id="SignalP"/>
    </source>
</evidence>
<feature type="domain" description="Solute-binding protein family 3/N-terminal" evidence="4">
    <location>
        <begin position="44"/>
        <end position="252"/>
    </location>
</feature>
<keyword evidence="6" id="KW-1185">Reference proteome</keyword>
<comment type="similarity">
    <text evidence="1">Belongs to the bacterial solute-binding protein 3 family.</text>
</comment>
<feature type="chain" id="PRO_5018119875" description="Solute-binding protein family 3/N-terminal domain-containing protein" evidence="3">
    <location>
        <begin position="35"/>
        <end position="255"/>
    </location>
</feature>
<dbReference type="EMBL" id="RPOK01000003">
    <property type="protein sequence ID" value="RPJ66465.1"/>
    <property type="molecule type" value="Genomic_DNA"/>
</dbReference>
<accession>A0A3N5YBP0</accession>